<keyword evidence="7" id="KW-1015">Disulfide bond</keyword>
<feature type="transmembrane region" description="Helical" evidence="8">
    <location>
        <begin position="65"/>
        <end position="86"/>
    </location>
</feature>
<evidence type="ECO:0000256" key="4">
    <source>
        <dbReference type="ARBA" id="ARBA00022692"/>
    </source>
</evidence>
<dbReference type="InterPro" id="IPR002350">
    <property type="entry name" value="Kazal_dom"/>
</dbReference>
<evidence type="ECO:0000256" key="6">
    <source>
        <dbReference type="ARBA" id="ARBA00023136"/>
    </source>
</evidence>
<organism evidence="10 11">
    <name type="scientific">Chironomus riparius</name>
    <dbReference type="NCBI Taxonomy" id="315576"/>
    <lineage>
        <taxon>Eukaryota</taxon>
        <taxon>Metazoa</taxon>
        <taxon>Ecdysozoa</taxon>
        <taxon>Arthropoda</taxon>
        <taxon>Hexapoda</taxon>
        <taxon>Insecta</taxon>
        <taxon>Pterygota</taxon>
        <taxon>Neoptera</taxon>
        <taxon>Endopterygota</taxon>
        <taxon>Diptera</taxon>
        <taxon>Nematocera</taxon>
        <taxon>Chironomoidea</taxon>
        <taxon>Chironomidae</taxon>
        <taxon>Chironominae</taxon>
        <taxon>Chironomus</taxon>
    </lineage>
</organism>
<keyword evidence="4 8" id="KW-0812">Transmembrane</keyword>
<dbReference type="AlphaFoldDB" id="A0A9N9RJ61"/>
<evidence type="ECO:0000256" key="7">
    <source>
        <dbReference type="ARBA" id="ARBA00023157"/>
    </source>
</evidence>
<protein>
    <recommendedName>
        <fullName evidence="8">Solute carrier organic anion transporter family member</fullName>
    </recommendedName>
</protein>
<dbReference type="NCBIfam" id="TIGR00805">
    <property type="entry name" value="oat"/>
    <property type="match status" value="1"/>
</dbReference>
<dbReference type="Gene3D" id="1.20.1250.20">
    <property type="entry name" value="MFS general substrate transporter like domains"/>
    <property type="match status" value="1"/>
</dbReference>
<dbReference type="InterPro" id="IPR004156">
    <property type="entry name" value="OATP"/>
</dbReference>
<dbReference type="InterPro" id="IPR036259">
    <property type="entry name" value="MFS_trans_sf"/>
</dbReference>
<reference evidence="10" key="1">
    <citation type="submission" date="2022-01" db="EMBL/GenBank/DDBJ databases">
        <authorList>
            <person name="King R."/>
        </authorList>
    </citation>
    <scope>NUCLEOTIDE SEQUENCE</scope>
</reference>
<feature type="transmembrane region" description="Helical" evidence="8">
    <location>
        <begin position="356"/>
        <end position="375"/>
    </location>
</feature>
<comment type="similarity">
    <text evidence="2 8">Belongs to the organo anion transporter (TC 2.A.60) family.</text>
</comment>
<keyword evidence="8" id="KW-0406">Ion transport</keyword>
<feature type="domain" description="Kazal-like" evidence="9">
    <location>
        <begin position="463"/>
        <end position="517"/>
    </location>
</feature>
<feature type="transmembrane region" description="Helical" evidence="8">
    <location>
        <begin position="730"/>
        <end position="751"/>
    </location>
</feature>
<evidence type="ECO:0000256" key="1">
    <source>
        <dbReference type="ARBA" id="ARBA00004651"/>
    </source>
</evidence>
<feature type="transmembrane region" description="Helical" evidence="8">
    <location>
        <begin position="427"/>
        <end position="447"/>
    </location>
</feature>
<evidence type="ECO:0000256" key="5">
    <source>
        <dbReference type="ARBA" id="ARBA00022989"/>
    </source>
</evidence>
<feature type="transmembrane region" description="Helical" evidence="8">
    <location>
        <begin position="256"/>
        <end position="276"/>
    </location>
</feature>
<dbReference type="PROSITE" id="PS51465">
    <property type="entry name" value="KAZAL_2"/>
    <property type="match status" value="1"/>
</dbReference>
<keyword evidence="8" id="KW-0813">Transport</keyword>
<feature type="transmembrane region" description="Helical" evidence="8">
    <location>
        <begin position="93"/>
        <end position="115"/>
    </location>
</feature>
<reference evidence="10" key="2">
    <citation type="submission" date="2022-10" db="EMBL/GenBank/DDBJ databases">
        <authorList>
            <consortium name="ENA_rothamsted_submissions"/>
            <consortium name="culmorum"/>
            <person name="King R."/>
        </authorList>
    </citation>
    <scope>NUCLEOTIDE SEQUENCE</scope>
</reference>
<keyword evidence="5 8" id="KW-1133">Transmembrane helix</keyword>
<feature type="transmembrane region" description="Helical" evidence="8">
    <location>
        <begin position="639"/>
        <end position="660"/>
    </location>
</feature>
<dbReference type="PANTHER" id="PTHR11388">
    <property type="entry name" value="ORGANIC ANION TRANSPORTER"/>
    <property type="match status" value="1"/>
</dbReference>
<comment type="subcellular location">
    <subcellularLocation>
        <location evidence="1 8">Cell membrane</location>
        <topology evidence="1 8">Multi-pass membrane protein</topology>
    </subcellularLocation>
</comment>
<dbReference type="GO" id="GO:0043252">
    <property type="term" value="P:sodium-independent organic anion transport"/>
    <property type="evidence" value="ECO:0007669"/>
    <property type="project" value="TreeGrafter"/>
</dbReference>
<evidence type="ECO:0000313" key="11">
    <source>
        <dbReference type="Proteomes" id="UP001153620"/>
    </source>
</evidence>
<dbReference type="Proteomes" id="UP001153620">
    <property type="component" value="Chromosome 1"/>
</dbReference>
<feature type="transmembrane region" description="Helical" evidence="8">
    <location>
        <begin position="168"/>
        <end position="188"/>
    </location>
</feature>
<dbReference type="Pfam" id="PF03137">
    <property type="entry name" value="OATP"/>
    <property type="match status" value="1"/>
</dbReference>
<evidence type="ECO:0000256" key="2">
    <source>
        <dbReference type="ARBA" id="ARBA00009657"/>
    </source>
</evidence>
<evidence type="ECO:0000313" key="10">
    <source>
        <dbReference type="EMBL" id="CAG9797785.1"/>
    </source>
</evidence>
<feature type="transmembrane region" description="Helical" evidence="8">
    <location>
        <begin position="27"/>
        <end position="45"/>
    </location>
</feature>
<feature type="transmembrane region" description="Helical" evidence="8">
    <location>
        <begin position="395"/>
        <end position="415"/>
    </location>
</feature>
<dbReference type="GO" id="GO:0006811">
    <property type="term" value="P:monoatomic ion transport"/>
    <property type="evidence" value="ECO:0007669"/>
    <property type="project" value="UniProtKB-KW"/>
</dbReference>
<proteinExistence type="inferred from homology"/>
<dbReference type="EMBL" id="OU895877">
    <property type="protein sequence ID" value="CAG9797785.1"/>
    <property type="molecule type" value="Genomic_DNA"/>
</dbReference>
<feature type="transmembrane region" description="Helical" evidence="8">
    <location>
        <begin position="209"/>
        <end position="236"/>
    </location>
</feature>
<evidence type="ECO:0000256" key="8">
    <source>
        <dbReference type="RuleBase" id="RU362056"/>
    </source>
</evidence>
<evidence type="ECO:0000259" key="9">
    <source>
        <dbReference type="PROSITE" id="PS51465"/>
    </source>
</evidence>
<accession>A0A9N9RJ61</accession>
<dbReference type="CDD" id="cd17336">
    <property type="entry name" value="MFS_SLCO_OATP"/>
    <property type="match status" value="1"/>
</dbReference>
<evidence type="ECO:0000256" key="3">
    <source>
        <dbReference type="ARBA" id="ARBA00022475"/>
    </source>
</evidence>
<dbReference type="SUPFAM" id="SSF103473">
    <property type="entry name" value="MFS general substrate transporter"/>
    <property type="match status" value="1"/>
</dbReference>
<name>A0A9N9RJ61_9DIPT</name>
<dbReference type="PANTHER" id="PTHR11388:SF131">
    <property type="entry name" value="SOLUTE CARRIER ORGANIC ANION TRANSPORTER FAMILY MEMBER"/>
    <property type="match status" value="1"/>
</dbReference>
<feature type="transmembrane region" description="Helical" evidence="8">
    <location>
        <begin position="681"/>
        <end position="701"/>
    </location>
</feature>
<keyword evidence="6 8" id="KW-0472">Membrane</keyword>
<dbReference type="GO" id="GO:0015347">
    <property type="term" value="F:sodium-independent organic anion transmembrane transporter activity"/>
    <property type="evidence" value="ECO:0007669"/>
    <property type="project" value="TreeGrafter"/>
</dbReference>
<gene>
    <name evidence="10" type="ORF">CHIRRI_LOCUS773</name>
</gene>
<dbReference type="GO" id="GO:0005886">
    <property type="term" value="C:plasma membrane"/>
    <property type="evidence" value="ECO:0007669"/>
    <property type="project" value="UniProtKB-SubCell"/>
</dbReference>
<sequence length="785" mass="88420">MAKQNTLCGMFNWYPQFLQRFANTRSFIAVYGLLGIFQAMGYIYLVITLPTIEKRFKIPSQTTGLILSGNEISQILLSVILAYIGGKSNRPRFISIGVVFCSISCFILAMPHFLYGAGDDALKLTKEYMESSNVTLDDSEKIKMERRSNRLCIDEPSDQQCDDEIKTMLPLILIFLSQFVLGVGNTLFYALGQTYLDDGVTKKKNTPILLAYAFSLRTFGPAVGFVIGYACLKIYIDPTKTPLIDSTDPRWMGAYWLGWVFIGIALMIVAVLIGLFPKELPKKPSKDEERLRDSDETPKMMKSKEDAFYEDSLPLRHNQPHAEQYFGSINDFRSLTDIPPIETLPSTLIRLFKNKLLMYNTLSGIFYILGASAYFTYMSKYLEVQFHKSAADATIITGPFTLIGMVMGFLVSGIVITKAKPSTSKILMWNVIVGIMFMVGELVYLFLTCPDGQIPLNIVNRRLNLTSECNNDCYCSGIPYTPVCLEETGDTFFSPCVASCRMYSKQRKAYYQCDCAKYHLSSLSTSTTKPFFLSNHTVDQYEVSNIISNFSAAFKPTTESISNDLPASTLGLLKNNLGVTNGNEDVAYDDDSYSTTINNDYSESSLNDRARRSIKDKETEEDQFWGKMTPGACVKGCAFGFYAFSLISSIINCFGTSGRIGNILLNFRCVSIKDKSVTQGLILMLVSLFALIPGPILYGRIIDETCIVWTEQCNGRKGNCQLYDQKLFRYYVNLTAFCLTTIGVFFDVLVWKNGRHLDLYTERTDEEMRQQKKAAKQMNNNLTKK</sequence>
<keyword evidence="11" id="KW-1185">Reference proteome</keyword>
<dbReference type="OrthoDB" id="5062115at2759"/>
<keyword evidence="3" id="KW-1003">Cell membrane</keyword>